<dbReference type="PANTHER" id="PTHR18945">
    <property type="entry name" value="NEUROTRANSMITTER GATED ION CHANNEL"/>
    <property type="match status" value="1"/>
</dbReference>
<dbReference type="InterPro" id="IPR036734">
    <property type="entry name" value="Neur_chan_lig-bd_sf"/>
</dbReference>
<keyword evidence="1" id="KW-0472">Membrane</keyword>
<evidence type="ECO:0000259" key="2">
    <source>
        <dbReference type="Pfam" id="PF02931"/>
    </source>
</evidence>
<feature type="transmembrane region" description="Helical" evidence="1">
    <location>
        <begin position="619"/>
        <end position="636"/>
    </location>
</feature>
<feature type="transmembrane region" description="Helical" evidence="1">
    <location>
        <begin position="572"/>
        <end position="598"/>
    </location>
</feature>
<dbReference type="Proteomes" id="UP001523230">
    <property type="component" value="Unassembled WGS sequence"/>
</dbReference>
<feature type="transmembrane region" description="Helical" evidence="1">
    <location>
        <begin position="520"/>
        <end position="541"/>
    </location>
</feature>
<dbReference type="InterPro" id="IPR038050">
    <property type="entry name" value="Neuro_actylchol_rec"/>
</dbReference>
<keyword evidence="1" id="KW-0812">Transmembrane</keyword>
<organism evidence="3 4">
    <name type="scientific">Methanoculleus oceani</name>
    <dbReference type="NCBI Taxonomy" id="2184756"/>
    <lineage>
        <taxon>Archaea</taxon>
        <taxon>Methanobacteriati</taxon>
        <taxon>Methanobacteriota</taxon>
        <taxon>Stenosarchaea group</taxon>
        <taxon>Methanomicrobia</taxon>
        <taxon>Methanomicrobiales</taxon>
        <taxon>Methanomicrobiaceae</taxon>
        <taxon>Methanoculleus</taxon>
    </lineage>
</organism>
<dbReference type="Pfam" id="PF02931">
    <property type="entry name" value="Neur_chan_LBD"/>
    <property type="match status" value="1"/>
</dbReference>
<comment type="caution">
    <text evidence="3">The sequence shown here is derived from an EMBL/GenBank/DDBJ whole genome shotgun (WGS) entry which is preliminary data.</text>
</comment>
<dbReference type="EMBL" id="QFDM01000001">
    <property type="protein sequence ID" value="MCM2465039.1"/>
    <property type="molecule type" value="Genomic_DNA"/>
</dbReference>
<dbReference type="AlphaFoldDB" id="A0ABD4TC71"/>
<dbReference type="CDD" id="cd18988">
    <property type="entry name" value="LGIC_ECD_bact"/>
    <property type="match status" value="1"/>
</dbReference>
<dbReference type="InterPro" id="IPR006201">
    <property type="entry name" value="Neur_channel"/>
</dbReference>
<keyword evidence="4" id="KW-1185">Reference proteome</keyword>
<dbReference type="Gene3D" id="2.70.170.10">
    <property type="entry name" value="Neurotransmitter-gated ion-channel ligand-binding domain"/>
    <property type="match status" value="1"/>
</dbReference>
<name>A0ABD4TC71_9EURY</name>
<protein>
    <recommendedName>
        <fullName evidence="2">Neurotransmitter-gated ion-channel ligand-binding domain-containing protein</fullName>
    </recommendedName>
</protein>
<sequence>MRAGTGWPVREPRSRNGRTRAAGRALFLALLLGVLVGTGAAQMQENASVQELDGRIEPGQAIIYDLPGLQAGETLYAYAEGASGNLDPFLAVTNPELNTSRVRNEFASEVNSSLAAGQDPLRVIPEIAGRYFLAWNDDTNGTYDSALQHRIPADGDYLLIVIGSPAKPQQTFGDYRLLVGIDAPQVLTGQAEPTGATIAILNASASKMRVGVQEVTGNLSANTSSTFYTLSPVETNDTFYAFIEATSGDLIPAMILRDYGGKPLAVVAPATGGTSATLQYTFGGASSNNRLEVLSSPLNGANTTGDFRLLTGLNAPGVLAGNEPPGGPPVLQEPIRVKVGVELDQITGVDQVSENFAAVANIWMEWTDPALAFSPDECGCRVKIYRSIDDFVTAEGSRWPEFTLINQQAQRWTQNQLILVQPDGTATYFERFWTTLQAPDFNFRAYPFDTQDFYIRIDSLYPEGLYVYEPWPEKTVVGTQLGEEEWYITSSDTNISTVQITTENSRYSFHFAAARHLTFYILRILLPILIIIILTYITFLLKDYGKRAEIASANLLLFIAFNFTIAGDLPHLGYLTFLDAILVATFVITGAIVAYNLYLRWLATEAQKEIAERIDRVMVWFYPAAYIAALILALLLF</sequence>
<feature type="domain" description="Neurotransmitter-gated ion-channel ligand-binding" evidence="2">
    <location>
        <begin position="332"/>
        <end position="508"/>
    </location>
</feature>
<gene>
    <name evidence="3" type="ORF">DIC75_01690</name>
</gene>
<proteinExistence type="predicted"/>
<dbReference type="Gene3D" id="2.60.120.380">
    <property type="match status" value="1"/>
</dbReference>
<evidence type="ECO:0000313" key="4">
    <source>
        <dbReference type="Proteomes" id="UP001523230"/>
    </source>
</evidence>
<dbReference type="InterPro" id="IPR006202">
    <property type="entry name" value="Neur_chan_lig-bd"/>
</dbReference>
<dbReference type="Gene3D" id="1.20.58.390">
    <property type="entry name" value="Neurotransmitter-gated ion-channel transmembrane domain"/>
    <property type="match status" value="1"/>
</dbReference>
<dbReference type="SUPFAM" id="SSF63712">
    <property type="entry name" value="Nicotinic receptor ligand binding domain-like"/>
    <property type="match status" value="1"/>
</dbReference>
<feature type="transmembrane region" description="Helical" evidence="1">
    <location>
        <begin position="548"/>
        <end position="566"/>
    </location>
</feature>
<evidence type="ECO:0000256" key="1">
    <source>
        <dbReference type="SAM" id="Phobius"/>
    </source>
</evidence>
<accession>A0ABD4TC71</accession>
<keyword evidence="1" id="KW-1133">Transmembrane helix</keyword>
<reference evidence="3 4" key="1">
    <citation type="submission" date="2018-05" db="EMBL/GenBank/DDBJ databases">
        <title>Isolation and characterization of genus Methanoculleus species and their viruses from deep sea marine sediment offshore southwestern Taiwan.</title>
        <authorList>
            <person name="Wei W.-H."/>
            <person name="Chen W.-C."/>
            <person name="Lai M.-C."/>
            <person name="Chen S.-C."/>
        </authorList>
    </citation>
    <scope>NUCLEOTIDE SEQUENCE [LARGE SCALE GENOMIC DNA]</scope>
    <source>
        <strain evidence="3 4">CWC-02</strain>
    </source>
</reference>
<evidence type="ECO:0000313" key="3">
    <source>
        <dbReference type="EMBL" id="MCM2465039.1"/>
    </source>
</evidence>